<dbReference type="STRING" id="477680.SAMN05421788_109232"/>
<dbReference type="OrthoDB" id="9893391at2"/>
<evidence type="ECO:0000256" key="1">
    <source>
        <dbReference type="SAM" id="SignalP"/>
    </source>
</evidence>
<sequence length="228" mass="25723">MRITYTICFAFSLLLLSGCSTKGQTLSLLDLLQQKPQDIFTSKKIPFQQNEIKNAENYRVKLYGEKLPDTVLRLIEPEYGINWEKEEIQPVISCFSVPLQMPCFIVDTTGKPLIVIADVGNDGPKGKVKAGVFKDEDVLDLKKALTEQFGKEKLVKKDSFEGAVYVWKKGALTIRLTIENENFENKSAHTRNGIAQDGRNGVLTIYNGVSPAFHSEENNYFNNPDIRK</sequence>
<gene>
    <name evidence="2" type="ORF">SAMN05421788_109232</name>
</gene>
<feature type="signal peptide" evidence="1">
    <location>
        <begin position="1"/>
        <end position="22"/>
    </location>
</feature>
<protein>
    <recommendedName>
        <fullName evidence="4">Lipoprotein</fullName>
    </recommendedName>
</protein>
<keyword evidence="1" id="KW-0732">Signal</keyword>
<feature type="chain" id="PRO_5030023030" description="Lipoprotein" evidence="1">
    <location>
        <begin position="23"/>
        <end position="228"/>
    </location>
</feature>
<organism evidence="2 3">
    <name type="scientific">Filimonas lacunae</name>
    <dbReference type="NCBI Taxonomy" id="477680"/>
    <lineage>
        <taxon>Bacteria</taxon>
        <taxon>Pseudomonadati</taxon>
        <taxon>Bacteroidota</taxon>
        <taxon>Chitinophagia</taxon>
        <taxon>Chitinophagales</taxon>
        <taxon>Chitinophagaceae</taxon>
        <taxon>Filimonas</taxon>
    </lineage>
</organism>
<keyword evidence="3" id="KW-1185">Reference proteome</keyword>
<accession>A0A173MJ27</accession>
<evidence type="ECO:0008006" key="4">
    <source>
        <dbReference type="Google" id="ProtNLM"/>
    </source>
</evidence>
<proteinExistence type="predicted"/>
<dbReference type="KEGG" id="fln:FLA_3436"/>
<dbReference type="PROSITE" id="PS51257">
    <property type="entry name" value="PROKAR_LIPOPROTEIN"/>
    <property type="match status" value="1"/>
</dbReference>
<evidence type="ECO:0000313" key="3">
    <source>
        <dbReference type="Proteomes" id="UP000186917"/>
    </source>
</evidence>
<dbReference type="RefSeq" id="WP_076381542.1">
    <property type="nucleotide sequence ID" value="NZ_AP017422.1"/>
</dbReference>
<reference evidence="3" key="1">
    <citation type="submission" date="2017-01" db="EMBL/GenBank/DDBJ databases">
        <authorList>
            <person name="Varghese N."/>
            <person name="Submissions S."/>
        </authorList>
    </citation>
    <scope>NUCLEOTIDE SEQUENCE [LARGE SCALE GENOMIC DNA]</scope>
    <source>
        <strain evidence="3">DSM 21054</strain>
    </source>
</reference>
<evidence type="ECO:0000313" key="2">
    <source>
        <dbReference type="EMBL" id="SIT30466.1"/>
    </source>
</evidence>
<name>A0A173MJ27_9BACT</name>
<dbReference type="EMBL" id="FTOR01000009">
    <property type="protein sequence ID" value="SIT30466.1"/>
    <property type="molecule type" value="Genomic_DNA"/>
</dbReference>
<dbReference type="Proteomes" id="UP000186917">
    <property type="component" value="Unassembled WGS sequence"/>
</dbReference>
<dbReference type="AlphaFoldDB" id="A0A173MJ27"/>